<dbReference type="Pfam" id="PF01915">
    <property type="entry name" value="Glyco_hydro_3_C"/>
    <property type="match status" value="1"/>
</dbReference>
<gene>
    <name evidence="12" type="ORF">IAS62_001288</name>
</gene>
<dbReference type="RefSeq" id="XP_064719238.1">
    <property type="nucleotide sequence ID" value="XM_064863166.1"/>
</dbReference>
<feature type="domain" description="Fibronectin type III-like" evidence="11">
    <location>
        <begin position="694"/>
        <end position="763"/>
    </location>
</feature>
<keyword evidence="6" id="KW-0136">Cellulose degradation</keyword>
<evidence type="ECO:0000313" key="12">
    <source>
        <dbReference type="EMBL" id="WVO19998.1"/>
    </source>
</evidence>
<dbReference type="InterPro" id="IPR036881">
    <property type="entry name" value="Glyco_hydro_3_C_sf"/>
</dbReference>
<evidence type="ECO:0000313" key="13">
    <source>
        <dbReference type="Proteomes" id="UP001432216"/>
    </source>
</evidence>
<dbReference type="GeneID" id="89988063"/>
<feature type="chain" id="PRO_5045309264" description="beta-glucosidase" evidence="10">
    <location>
        <begin position="21"/>
        <end position="778"/>
    </location>
</feature>
<keyword evidence="8" id="KW-0326">Glycosidase</keyword>
<comment type="similarity">
    <text evidence="3">Belongs to the glycosyl hydrolase 3 family.</text>
</comment>
<dbReference type="EMBL" id="CP143807">
    <property type="protein sequence ID" value="WVO19998.1"/>
    <property type="molecule type" value="Genomic_DNA"/>
</dbReference>
<dbReference type="Proteomes" id="UP001432216">
    <property type="component" value="Chromosome 2"/>
</dbReference>
<dbReference type="InterPro" id="IPR013783">
    <property type="entry name" value="Ig-like_fold"/>
</dbReference>
<evidence type="ECO:0000256" key="9">
    <source>
        <dbReference type="ARBA" id="ARBA00023326"/>
    </source>
</evidence>
<evidence type="ECO:0000256" key="7">
    <source>
        <dbReference type="ARBA" id="ARBA00023277"/>
    </source>
</evidence>
<dbReference type="SMART" id="SM01217">
    <property type="entry name" value="Fn3_like"/>
    <property type="match status" value="1"/>
</dbReference>
<dbReference type="InterPro" id="IPR026891">
    <property type="entry name" value="Fn3-like"/>
</dbReference>
<dbReference type="InterPro" id="IPR001764">
    <property type="entry name" value="Glyco_hydro_3_N"/>
</dbReference>
<comment type="pathway">
    <text evidence="2">Glycan metabolism; cellulose degradation.</text>
</comment>
<dbReference type="InterPro" id="IPR017853">
    <property type="entry name" value="GH"/>
</dbReference>
<keyword evidence="13" id="KW-1185">Reference proteome</keyword>
<accession>A0ABZ2AS25</accession>
<evidence type="ECO:0000256" key="4">
    <source>
        <dbReference type="ARBA" id="ARBA00012744"/>
    </source>
</evidence>
<keyword evidence="7" id="KW-0119">Carbohydrate metabolism</keyword>
<evidence type="ECO:0000256" key="5">
    <source>
        <dbReference type="ARBA" id="ARBA00022801"/>
    </source>
</evidence>
<dbReference type="SUPFAM" id="SSF52279">
    <property type="entry name" value="Beta-D-glucan exohydrolase, C-terminal domain"/>
    <property type="match status" value="1"/>
</dbReference>
<dbReference type="Pfam" id="PF00933">
    <property type="entry name" value="Glyco_hydro_3"/>
    <property type="match status" value="1"/>
</dbReference>
<dbReference type="Gene3D" id="3.40.50.1700">
    <property type="entry name" value="Glycoside hydrolase family 3 C-terminal domain"/>
    <property type="match status" value="1"/>
</dbReference>
<name>A0ABZ2AS25_9TREE</name>
<dbReference type="SUPFAM" id="SSF51445">
    <property type="entry name" value="(Trans)glycosidases"/>
    <property type="match status" value="1"/>
</dbReference>
<evidence type="ECO:0000256" key="10">
    <source>
        <dbReference type="SAM" id="SignalP"/>
    </source>
</evidence>
<reference evidence="12 13" key="1">
    <citation type="submission" date="2024-01" db="EMBL/GenBank/DDBJ databases">
        <title>Comparative genomics of Cryptococcus and Kwoniella reveals pathogenesis evolution and contrasting modes of karyotype evolution via chromosome fusion or intercentromeric recombination.</title>
        <authorList>
            <person name="Coelho M.A."/>
            <person name="David-Palma M."/>
            <person name="Shea T."/>
            <person name="Bowers K."/>
            <person name="McGinley-Smith S."/>
            <person name="Mohammad A.W."/>
            <person name="Gnirke A."/>
            <person name="Yurkov A.M."/>
            <person name="Nowrousian M."/>
            <person name="Sun S."/>
            <person name="Cuomo C.A."/>
            <person name="Heitman J."/>
        </authorList>
    </citation>
    <scope>NUCLEOTIDE SEQUENCE [LARGE SCALE GENOMIC DNA]</scope>
    <source>
        <strain evidence="12 13">7685027</strain>
    </source>
</reference>
<protein>
    <recommendedName>
        <fullName evidence="4">beta-glucosidase</fullName>
        <ecNumber evidence="4">3.2.1.21</ecNumber>
    </recommendedName>
</protein>
<keyword evidence="10" id="KW-0732">Signal</keyword>
<dbReference type="InterPro" id="IPR002772">
    <property type="entry name" value="Glyco_hydro_3_C"/>
</dbReference>
<evidence type="ECO:0000256" key="8">
    <source>
        <dbReference type="ARBA" id="ARBA00023295"/>
    </source>
</evidence>
<evidence type="ECO:0000256" key="2">
    <source>
        <dbReference type="ARBA" id="ARBA00004987"/>
    </source>
</evidence>
<proteinExistence type="inferred from homology"/>
<dbReference type="PRINTS" id="PR00133">
    <property type="entry name" value="GLHYDRLASE3"/>
</dbReference>
<dbReference type="PANTHER" id="PTHR42715">
    <property type="entry name" value="BETA-GLUCOSIDASE"/>
    <property type="match status" value="1"/>
</dbReference>
<keyword evidence="5" id="KW-0378">Hydrolase</keyword>
<sequence>MVALHFTLLWLSTGFSLTYASPFKSNADHSTIRATEAESDNSAIWFPHNVSRHHETSSQSAITYISPEIEAPINVSYIHRSHKWEKAHGRAKRYLADWTLEEKVQLTTGVGWQNGRCVGNIGPVPSKNFPGLCLQDSPLGVRLTDFVSAFPAGINAAATFDKDLIYARGYAMGQEFKGKGVNVALGPMTNMGRVAAGGRNWEGFGGDPYLSGWATEMTIRGMQDAGVQACVKHYVGNEQERNRTTESSNIDDRTLREIYTHPFLRAVQADVASVMCSYNLINGSLRHVRLGRSAFWSCLCQHRSGYVHAWRHRAWKSDQLLGFQSDGVSQKREHQDKDYPEVNFDSFRLSGSNNSHIDVQDDHWKIIRKIGASSTVLLKNVDHALPLWKPRSMTLIGSDLGPSLFGPNGFPDRGGLSGTLAMGWGSGTAQFPYLVDPLSAISLQARKDGTTLNWWLDDWNLSEASYWASVAEVAIVGINSDSGEGYITVDNNEGDRNNLTAWNNGDELVKAVASANNNTIVIVHSVGPMIIESWIDHPNITAVLWAGLPGQESGNSLVDVLYGAYNPSARLPYTIAKRREDYSADIDYVTSDVPAIPQVNYTEGLFIDYRHFLAKNITPRYEFGFGMSYTSFEFGDVSVEEIKEEGAENDIFNFRDVDDDGTVKAGRFLLDYLHKARWTVTVDITNTGEINGCEIPQLYLAYPPDSGEPPKVMRDFARINLDPGASQRVTFNLSRYDVSIWDVVHQKWTIPNGTFGVEVGRSSMDKDAKKASFCPGSY</sequence>
<keyword evidence="9" id="KW-0624">Polysaccharide degradation</keyword>
<evidence type="ECO:0000256" key="3">
    <source>
        <dbReference type="ARBA" id="ARBA00005336"/>
    </source>
</evidence>
<comment type="catalytic activity">
    <reaction evidence="1">
        <text>Hydrolysis of terminal, non-reducing beta-D-glucosyl residues with release of beta-D-glucose.</text>
        <dbReference type="EC" id="3.2.1.21"/>
    </reaction>
</comment>
<evidence type="ECO:0000256" key="6">
    <source>
        <dbReference type="ARBA" id="ARBA00023001"/>
    </source>
</evidence>
<evidence type="ECO:0000256" key="1">
    <source>
        <dbReference type="ARBA" id="ARBA00000448"/>
    </source>
</evidence>
<dbReference type="InterPro" id="IPR036962">
    <property type="entry name" value="Glyco_hydro_3_N_sf"/>
</dbReference>
<dbReference type="Gene3D" id="2.60.40.10">
    <property type="entry name" value="Immunoglobulins"/>
    <property type="match status" value="1"/>
</dbReference>
<dbReference type="PANTHER" id="PTHR42715:SF2">
    <property type="entry name" value="BETA-GLUCOSIDASE F-RELATED"/>
    <property type="match status" value="1"/>
</dbReference>
<dbReference type="EC" id="3.2.1.21" evidence="4"/>
<evidence type="ECO:0000259" key="11">
    <source>
        <dbReference type="SMART" id="SM01217"/>
    </source>
</evidence>
<feature type="signal peptide" evidence="10">
    <location>
        <begin position="1"/>
        <end position="20"/>
    </location>
</feature>
<dbReference type="Gene3D" id="3.20.20.300">
    <property type="entry name" value="Glycoside hydrolase, family 3, N-terminal domain"/>
    <property type="match status" value="1"/>
</dbReference>
<organism evidence="12 13">
    <name type="scientific">Cryptococcus decagattii</name>
    <dbReference type="NCBI Taxonomy" id="1859122"/>
    <lineage>
        <taxon>Eukaryota</taxon>
        <taxon>Fungi</taxon>
        <taxon>Dikarya</taxon>
        <taxon>Basidiomycota</taxon>
        <taxon>Agaricomycotina</taxon>
        <taxon>Tremellomycetes</taxon>
        <taxon>Tremellales</taxon>
        <taxon>Cryptococcaceae</taxon>
        <taxon>Cryptococcus</taxon>
        <taxon>Cryptococcus gattii species complex</taxon>
    </lineage>
</organism>
<dbReference type="Pfam" id="PF14310">
    <property type="entry name" value="Fn3-like"/>
    <property type="match status" value="1"/>
</dbReference>
<dbReference type="InterPro" id="IPR050288">
    <property type="entry name" value="Cellulose_deg_GH3"/>
</dbReference>